<reference evidence="1 2" key="1">
    <citation type="submission" date="2020-01" db="EMBL/GenBank/DDBJ databases">
        <authorList>
            <person name="Lee S.D."/>
        </authorList>
    </citation>
    <scope>NUCLEOTIDE SEQUENCE [LARGE SCALE GENOMIC DNA]</scope>
    <source>
        <strain evidence="1 2">SAP-35</strain>
    </source>
</reference>
<organism evidence="1 2">
    <name type="scientific">Duganella aceris</name>
    <dbReference type="NCBI Taxonomy" id="2703883"/>
    <lineage>
        <taxon>Bacteria</taxon>
        <taxon>Pseudomonadati</taxon>
        <taxon>Pseudomonadota</taxon>
        <taxon>Betaproteobacteria</taxon>
        <taxon>Burkholderiales</taxon>
        <taxon>Oxalobacteraceae</taxon>
        <taxon>Telluria group</taxon>
        <taxon>Duganella</taxon>
    </lineage>
</organism>
<name>A0ABX0FLN3_9BURK</name>
<dbReference type="InterPro" id="IPR002636">
    <property type="entry name" value="DUF29"/>
</dbReference>
<dbReference type="EMBL" id="JAADJT010000006">
    <property type="protein sequence ID" value="NGZ85488.1"/>
    <property type="molecule type" value="Genomic_DNA"/>
</dbReference>
<keyword evidence="2" id="KW-1185">Reference proteome</keyword>
<dbReference type="Proteomes" id="UP000666369">
    <property type="component" value="Unassembled WGS sequence"/>
</dbReference>
<proteinExistence type="predicted"/>
<protein>
    <submittedName>
        <fullName evidence="1">DUF29 domain-containing protein</fullName>
    </submittedName>
</protein>
<evidence type="ECO:0000313" key="2">
    <source>
        <dbReference type="Proteomes" id="UP000666369"/>
    </source>
</evidence>
<dbReference type="RefSeq" id="WP_166104268.1">
    <property type="nucleotide sequence ID" value="NZ_JAADJT010000006.1"/>
</dbReference>
<sequence>MGNLYDDDAIAWAEQQAALLRAGRWELLDIDNIAEEIEDVGKSEKRELRHRMAVLVEHLFKWRWQPGRRGSSWLTTIRVQRIDIQKLMRKMPSLKNMMSDSEFADEVWRDAVVLALKEAEGEIDNLPDSNPWTLHQAMLADFLPDGEGRDANNKL</sequence>
<gene>
    <name evidence="1" type="ORF">GW587_14635</name>
</gene>
<reference evidence="2" key="2">
    <citation type="submission" date="2023-07" db="EMBL/GenBank/DDBJ databases">
        <title>Duganella aceri sp. nov., isolated from tree sap.</title>
        <authorList>
            <person name="Kim I.S."/>
        </authorList>
    </citation>
    <scope>NUCLEOTIDE SEQUENCE [LARGE SCALE GENOMIC DNA]</scope>
    <source>
        <strain evidence="2">SAP-35</strain>
    </source>
</reference>
<comment type="caution">
    <text evidence="1">The sequence shown here is derived from an EMBL/GenBank/DDBJ whole genome shotgun (WGS) entry which is preliminary data.</text>
</comment>
<dbReference type="Pfam" id="PF01724">
    <property type="entry name" value="DUF29"/>
    <property type="match status" value="1"/>
</dbReference>
<accession>A0ABX0FLN3</accession>
<dbReference type="PANTHER" id="PTHR34235:SF4">
    <property type="entry name" value="SLR0291 PROTEIN"/>
    <property type="match status" value="1"/>
</dbReference>
<dbReference type="Gene3D" id="1.20.1220.20">
    <property type="entry name" value="Uncharcterised protein PF01724"/>
    <property type="match status" value="1"/>
</dbReference>
<evidence type="ECO:0000313" key="1">
    <source>
        <dbReference type="EMBL" id="NGZ85488.1"/>
    </source>
</evidence>
<dbReference type="PANTHER" id="PTHR34235">
    <property type="entry name" value="SLR1203 PROTEIN-RELATED"/>
    <property type="match status" value="1"/>
</dbReference>